<dbReference type="GO" id="GO:0005829">
    <property type="term" value="C:cytosol"/>
    <property type="evidence" value="ECO:0007669"/>
    <property type="project" value="TreeGrafter"/>
</dbReference>
<evidence type="ECO:0000256" key="5">
    <source>
        <dbReference type="ARBA" id="ARBA00023080"/>
    </source>
</evidence>
<evidence type="ECO:0000256" key="1">
    <source>
        <dbReference type="ARBA" id="ARBA00022490"/>
    </source>
</evidence>
<evidence type="ECO:0000313" key="9">
    <source>
        <dbReference type="EMBL" id="RWQ94819.1"/>
    </source>
</evidence>
<dbReference type="InterPro" id="IPR006330">
    <property type="entry name" value="Ado/ade_deaminase"/>
</dbReference>
<accession>A0A443HSQ5</accession>
<dbReference type="AlphaFoldDB" id="A0A443HSQ5"/>
<evidence type="ECO:0000256" key="7">
    <source>
        <dbReference type="HAMAP-Rule" id="MF_03145"/>
    </source>
</evidence>
<dbReference type="CDD" id="cd01320">
    <property type="entry name" value="ADA"/>
    <property type="match status" value="1"/>
</dbReference>
<dbReference type="STRING" id="264951.A0A443HSQ5"/>
<comment type="cofactor">
    <cofactor evidence="7">
        <name>Zn(2+)</name>
        <dbReference type="ChEBI" id="CHEBI:29105"/>
    </cofactor>
    <text evidence="7">Binds 1 zinc ion per subunit.</text>
</comment>
<dbReference type="EMBL" id="RCNU01000007">
    <property type="protein sequence ID" value="RWQ94819.1"/>
    <property type="molecule type" value="Genomic_DNA"/>
</dbReference>
<feature type="binding site" evidence="7">
    <location>
        <position position="211"/>
    </location>
    <ligand>
        <name>Zn(2+)</name>
        <dbReference type="ChEBI" id="CHEBI:29105"/>
        <note>catalytic</note>
    </ligand>
</feature>
<protein>
    <recommendedName>
        <fullName evidence="7">Adenine deaminase</fullName>
        <shortName evidence="7">ADE</shortName>
        <ecNumber evidence="7">3.5.4.2</ecNumber>
    </recommendedName>
    <alternativeName>
        <fullName evidence="7">Adenine aminohydrolase</fullName>
        <shortName evidence="7">AAH</shortName>
    </alternativeName>
</protein>
<evidence type="ECO:0000256" key="4">
    <source>
        <dbReference type="ARBA" id="ARBA00022833"/>
    </source>
</evidence>
<evidence type="ECO:0000259" key="8">
    <source>
        <dbReference type="Pfam" id="PF00962"/>
    </source>
</evidence>
<name>A0A443HSQ5_BYSSP</name>
<dbReference type="PROSITE" id="PS00485">
    <property type="entry name" value="A_DEAMINASE"/>
    <property type="match status" value="1"/>
</dbReference>
<gene>
    <name evidence="7" type="primary">AAH1</name>
    <name evidence="9" type="ORF">C8Q69DRAFT_305635</name>
</gene>
<feature type="binding site" evidence="7">
    <location>
        <position position="291"/>
    </location>
    <ligand>
        <name>Zn(2+)</name>
        <dbReference type="ChEBI" id="CHEBI:29105"/>
        <note>catalytic</note>
    </ligand>
</feature>
<dbReference type="FunFam" id="3.20.20.140:FF:000039">
    <property type="entry name" value="Adenine deaminase"/>
    <property type="match status" value="1"/>
</dbReference>
<dbReference type="VEuPathDB" id="FungiDB:C8Q69DRAFT_305635"/>
<keyword evidence="5 7" id="KW-0546">Nucleotide metabolism</keyword>
<dbReference type="GO" id="GO:0009168">
    <property type="term" value="P:purine ribonucleoside monophosphate biosynthetic process"/>
    <property type="evidence" value="ECO:0007669"/>
    <property type="project" value="InterPro"/>
</dbReference>
<dbReference type="GO" id="GO:0000034">
    <property type="term" value="F:adenine deaminase activity"/>
    <property type="evidence" value="ECO:0007669"/>
    <property type="project" value="UniProtKB-UniRule"/>
</dbReference>
<dbReference type="InterPro" id="IPR006650">
    <property type="entry name" value="A/AMP_deam_AS"/>
</dbReference>
<evidence type="ECO:0000313" key="10">
    <source>
        <dbReference type="Proteomes" id="UP000283841"/>
    </source>
</evidence>
<comment type="subcellular location">
    <subcellularLocation>
        <location evidence="7">Cytoplasm</location>
    </subcellularLocation>
    <subcellularLocation>
        <location evidence="7">Nucleus</location>
    </subcellularLocation>
</comment>
<comment type="catalytic activity">
    <reaction evidence="7">
        <text>adenine + H2O + H(+) = hypoxanthine + NH4(+)</text>
        <dbReference type="Rhea" id="RHEA:23688"/>
        <dbReference type="ChEBI" id="CHEBI:15377"/>
        <dbReference type="ChEBI" id="CHEBI:15378"/>
        <dbReference type="ChEBI" id="CHEBI:16708"/>
        <dbReference type="ChEBI" id="CHEBI:17368"/>
        <dbReference type="ChEBI" id="CHEBI:28938"/>
        <dbReference type="EC" id="3.5.4.2"/>
    </reaction>
</comment>
<organism evidence="9 10">
    <name type="scientific">Byssochlamys spectabilis</name>
    <name type="common">Paecilomyces variotii</name>
    <dbReference type="NCBI Taxonomy" id="264951"/>
    <lineage>
        <taxon>Eukaryota</taxon>
        <taxon>Fungi</taxon>
        <taxon>Dikarya</taxon>
        <taxon>Ascomycota</taxon>
        <taxon>Pezizomycotina</taxon>
        <taxon>Eurotiomycetes</taxon>
        <taxon>Eurotiomycetidae</taxon>
        <taxon>Eurotiales</taxon>
        <taxon>Thermoascaceae</taxon>
        <taxon>Paecilomyces</taxon>
    </lineage>
</organism>
<comment type="similarity">
    <text evidence="7">Belongs to the metallo-dependent hydrolases superfamily. Adenosine and AMP deaminases family. Adenine deaminase type 2 subfamily.</text>
</comment>
<dbReference type="PANTHER" id="PTHR43114:SF6">
    <property type="entry name" value="ADENINE DEAMINASE"/>
    <property type="match status" value="1"/>
</dbReference>
<sequence length="354" mass="39902">MCRSPLHDFLAGLPKCEHHVHLEGCLTPSLIFELADRNSIKLPDPKDNPAYSSPEALKERYGHFSNLDDFLGFYFTGMSVLISESDFEALAWEYFKQANADGVHHAEVFFDPQVHVNRGIAYETVVDGFSAACKRAEREFEMTTKLILCFVKHLPLDDAHRVYNRALENGHFEAGIVHGIGCSSSEVGPPKDMFREIYASAKSKGIKLTAHAGEEGDPSYISAALEIGSQRIDHGRRLIEDKQLLEYVAKEGILLTLCPVSNVRLRGVEKIEQVPVRQFLDAGVRFSINSDDPAYFGGFILSNYCAVEDAFRLSIQEWRTIAENSVRGSWIHEERKLELLQRIDDHVRKYTALA</sequence>
<dbReference type="GO" id="GO:0005634">
    <property type="term" value="C:nucleus"/>
    <property type="evidence" value="ECO:0007669"/>
    <property type="project" value="UniProtKB-SubCell"/>
</dbReference>
<dbReference type="InterPro" id="IPR032466">
    <property type="entry name" value="Metal_Hydrolase"/>
</dbReference>
<evidence type="ECO:0000256" key="2">
    <source>
        <dbReference type="ARBA" id="ARBA00022723"/>
    </source>
</evidence>
<dbReference type="Pfam" id="PF00962">
    <property type="entry name" value="A_deaminase"/>
    <property type="match status" value="1"/>
</dbReference>
<comment type="function">
    <text evidence="7">Catalyzes the hydrolytic deamination of adenine to hypoxanthine. Plays an important role in the purine salvage pathway and in nitrogen catabolism.</text>
</comment>
<dbReference type="GO" id="GO:0009117">
    <property type="term" value="P:nucleotide metabolic process"/>
    <property type="evidence" value="ECO:0007669"/>
    <property type="project" value="UniProtKB-KW"/>
</dbReference>
<feature type="active site" description="Proton donor" evidence="7">
    <location>
        <position position="214"/>
    </location>
</feature>
<dbReference type="SUPFAM" id="SSF51556">
    <property type="entry name" value="Metallo-dependent hydrolases"/>
    <property type="match status" value="1"/>
</dbReference>
<feature type="binding site" evidence="7">
    <location>
        <position position="292"/>
    </location>
    <ligand>
        <name>substrate</name>
    </ligand>
</feature>
<keyword evidence="3 7" id="KW-0378">Hydrolase</keyword>
<dbReference type="GO" id="GO:0008270">
    <property type="term" value="F:zinc ion binding"/>
    <property type="evidence" value="ECO:0007669"/>
    <property type="project" value="UniProtKB-UniRule"/>
</dbReference>
<evidence type="ECO:0000256" key="3">
    <source>
        <dbReference type="ARBA" id="ARBA00022801"/>
    </source>
</evidence>
<feature type="domain" description="Adenosine deaminase" evidence="8">
    <location>
        <begin position="14"/>
        <end position="345"/>
    </location>
</feature>
<dbReference type="Gene3D" id="3.20.20.140">
    <property type="entry name" value="Metal-dependent hydrolases"/>
    <property type="match status" value="1"/>
</dbReference>
<proteinExistence type="inferred from homology"/>
<evidence type="ECO:0000256" key="6">
    <source>
        <dbReference type="ARBA" id="ARBA00023242"/>
    </source>
</evidence>
<feature type="site" description="Important for catalytic activity" evidence="7">
    <location>
        <position position="234"/>
    </location>
</feature>
<dbReference type="NCBIfam" id="TIGR01430">
    <property type="entry name" value="aden_deam"/>
    <property type="match status" value="1"/>
</dbReference>
<dbReference type="OrthoDB" id="272271at2759"/>
<keyword evidence="1 7" id="KW-0963">Cytoplasm</keyword>
<comment type="caution">
    <text evidence="9">The sequence shown here is derived from an EMBL/GenBank/DDBJ whole genome shotgun (WGS) entry which is preliminary data.</text>
</comment>
<feature type="binding site" evidence="7">
    <location>
        <position position="21"/>
    </location>
    <ligand>
        <name>Zn(2+)</name>
        <dbReference type="ChEBI" id="CHEBI:29105"/>
        <note>catalytic</note>
    </ligand>
</feature>
<dbReference type="PANTHER" id="PTHR43114">
    <property type="entry name" value="ADENINE DEAMINASE"/>
    <property type="match status" value="1"/>
</dbReference>
<dbReference type="GO" id="GO:0006146">
    <property type="term" value="P:adenine catabolic process"/>
    <property type="evidence" value="ECO:0007669"/>
    <property type="project" value="UniProtKB-UniRule"/>
</dbReference>
<dbReference type="GO" id="GO:0043103">
    <property type="term" value="P:hypoxanthine salvage"/>
    <property type="evidence" value="ECO:0007669"/>
    <property type="project" value="UniProtKB-UniRule"/>
</dbReference>
<keyword evidence="2 7" id="KW-0479">Metal-binding</keyword>
<keyword evidence="6 7" id="KW-0539">Nucleus</keyword>
<dbReference type="InterPro" id="IPR028892">
    <property type="entry name" value="ADE"/>
</dbReference>
<dbReference type="HAMAP" id="MF_01962">
    <property type="entry name" value="Adenine_deaminase"/>
    <property type="match status" value="1"/>
</dbReference>
<keyword evidence="4 7" id="KW-0862">Zinc</keyword>
<reference evidence="9 10" key="1">
    <citation type="journal article" date="2018" name="Front. Microbiol.">
        <title>Genomic and genetic insights into a cosmopolitan fungus, Paecilomyces variotii (Eurotiales).</title>
        <authorList>
            <person name="Urquhart A.S."/>
            <person name="Mondo S.J."/>
            <person name="Makela M.R."/>
            <person name="Hane J.K."/>
            <person name="Wiebenga A."/>
            <person name="He G."/>
            <person name="Mihaltcheva S."/>
            <person name="Pangilinan J."/>
            <person name="Lipzen A."/>
            <person name="Barry K."/>
            <person name="de Vries R.P."/>
            <person name="Grigoriev I.V."/>
            <person name="Idnurm A."/>
        </authorList>
    </citation>
    <scope>NUCLEOTIDE SEQUENCE [LARGE SCALE GENOMIC DNA]</scope>
    <source>
        <strain evidence="9 10">CBS 101075</strain>
    </source>
</reference>
<dbReference type="EC" id="3.5.4.2" evidence="7"/>
<dbReference type="InterPro" id="IPR001365">
    <property type="entry name" value="A_deaminase_dom"/>
</dbReference>
<dbReference type="Proteomes" id="UP000283841">
    <property type="component" value="Unassembled WGS sequence"/>
</dbReference>
<feature type="binding site" evidence="7">
    <location>
        <position position="19"/>
    </location>
    <ligand>
        <name>Zn(2+)</name>
        <dbReference type="ChEBI" id="CHEBI:29105"/>
        <note>catalytic</note>
    </ligand>
</feature>
<keyword evidence="10" id="KW-1185">Reference proteome</keyword>